<protein>
    <recommendedName>
        <fullName evidence="3">Condensation domain-containing protein</fullName>
    </recommendedName>
</protein>
<dbReference type="EnsemblMetazoa" id="G23541.3">
    <property type="protein sequence ID" value="G23541.3:cds"/>
    <property type="gene ID" value="G23541"/>
</dbReference>
<dbReference type="Proteomes" id="UP000005408">
    <property type="component" value="Unassembled WGS sequence"/>
</dbReference>
<dbReference type="InterPro" id="IPR023213">
    <property type="entry name" value="CAT-like_dom_sf"/>
</dbReference>
<reference evidence="1" key="1">
    <citation type="submission" date="2022-08" db="UniProtKB">
        <authorList>
            <consortium name="EnsemblMetazoa"/>
        </authorList>
    </citation>
    <scope>IDENTIFICATION</scope>
    <source>
        <strain evidence="1">05x7-T-G4-1.051#20</strain>
    </source>
</reference>
<name>A0A8W8KEH0_MAGGI</name>
<dbReference type="InterPro" id="IPR052058">
    <property type="entry name" value="Alcohol_O-acetyltransferase"/>
</dbReference>
<dbReference type="PANTHER" id="PTHR28037:SF1">
    <property type="entry name" value="ALCOHOL O-ACETYLTRANSFERASE 1-RELATED"/>
    <property type="match status" value="1"/>
</dbReference>
<sequence>MSGGRAKRAPVRTLGRLETMYHTYHKKGIDMCAQVVHLDCVQCVTLSQVREAMERLQMQHPMLRMFIDEDTEHRFHFVERNSRSVDCSVSYLSTEDLLKEALNKKFLADGPLWRIIIQKTRSIIQENGDVCSGCQISNKDRFLHNFSFALSFHHSLIDGMYLVCLLRDFLEILQNIQLNEEFNSSKDLEQREILPPIEHFLQPVSWRERSIFVPTRSDIKQSMDALTAYERCFFSEIGFLRSKPERTEALRLNMDRTKSFQFLSNCKQQHILVSGAIMAAASIAFAKRLKKSLQPTVKILDIPVDVMVDMRRYTTEPMKDFPIFPGTAAMHLYFLVKVPLQENLDSQTLFWRIAKKCSADMTSALDSSKPLRIMREEVECEINTVGEGVGKSPHVLCITNLNSVDRIVRPDEHPCFQLKGFTGLSKIGIDNHPVFEILVFSLNDRLHLDTAYCSGYTSGETAANFSWTMIQTIQSTIRISLCTSKMRNTVVVILLVLCMTTLTRVVADSFCGTGLVSCDGMSRIRRALCNGLSMCGDKLTREKREISDEDSSGSDSLEIE</sequence>
<evidence type="ECO:0008006" key="3">
    <source>
        <dbReference type="Google" id="ProtNLM"/>
    </source>
</evidence>
<evidence type="ECO:0000313" key="2">
    <source>
        <dbReference type="Proteomes" id="UP000005408"/>
    </source>
</evidence>
<evidence type="ECO:0000313" key="1">
    <source>
        <dbReference type="EnsemblMetazoa" id="G23541.3:cds"/>
    </source>
</evidence>
<keyword evidence="2" id="KW-1185">Reference proteome</keyword>
<dbReference type="Gene3D" id="3.30.559.10">
    <property type="entry name" value="Chloramphenicol acetyltransferase-like domain"/>
    <property type="match status" value="1"/>
</dbReference>
<accession>A0A8W8KEH0</accession>
<dbReference type="PANTHER" id="PTHR28037">
    <property type="entry name" value="ALCOHOL O-ACETYLTRANSFERASE 1-RELATED"/>
    <property type="match status" value="1"/>
</dbReference>
<organism evidence="1 2">
    <name type="scientific">Magallana gigas</name>
    <name type="common">Pacific oyster</name>
    <name type="synonym">Crassostrea gigas</name>
    <dbReference type="NCBI Taxonomy" id="29159"/>
    <lineage>
        <taxon>Eukaryota</taxon>
        <taxon>Metazoa</taxon>
        <taxon>Spiralia</taxon>
        <taxon>Lophotrochozoa</taxon>
        <taxon>Mollusca</taxon>
        <taxon>Bivalvia</taxon>
        <taxon>Autobranchia</taxon>
        <taxon>Pteriomorphia</taxon>
        <taxon>Ostreida</taxon>
        <taxon>Ostreoidea</taxon>
        <taxon>Ostreidae</taxon>
        <taxon>Magallana</taxon>
    </lineage>
</organism>
<dbReference type="SUPFAM" id="SSF52777">
    <property type="entry name" value="CoA-dependent acyltransferases"/>
    <property type="match status" value="2"/>
</dbReference>
<proteinExistence type="predicted"/>
<dbReference type="AlphaFoldDB" id="A0A8W8KEH0"/>